<dbReference type="EMBL" id="AEQP01000017">
    <property type="protein sequence ID" value="EFV94535.1"/>
    <property type="molecule type" value="Genomic_DNA"/>
</dbReference>
<name>E7RYM7_9BURK</name>
<dbReference type="RefSeq" id="WP_005674129.1">
    <property type="nucleotide sequence ID" value="NZ_CP146288.1"/>
</dbReference>
<dbReference type="HOGENOM" id="CLU_178280_3_0_4"/>
<dbReference type="STRING" id="887898.HMPREF0551_1791"/>
<comment type="similarity">
    <text evidence="3">Belongs to the DNA gyrase inhibitor YacG family.</text>
</comment>
<feature type="binding site" evidence="3">
    <location>
        <position position="40"/>
    </location>
    <ligand>
        <name>Zn(2+)</name>
        <dbReference type="ChEBI" id="CHEBI:29105"/>
    </ligand>
</feature>
<keyword evidence="5" id="KW-1185">Reference proteome</keyword>
<dbReference type="AlphaFoldDB" id="E7RYM7"/>
<feature type="binding site" evidence="3">
    <location>
        <position position="20"/>
    </location>
    <ligand>
        <name>Zn(2+)</name>
        <dbReference type="ChEBI" id="CHEBI:29105"/>
    </ligand>
</feature>
<dbReference type="Pfam" id="PF03884">
    <property type="entry name" value="YacG"/>
    <property type="match status" value="1"/>
</dbReference>
<dbReference type="SUPFAM" id="SSF57716">
    <property type="entry name" value="Glucocorticoid receptor-like (DNA-binding domain)"/>
    <property type="match status" value="1"/>
</dbReference>
<comment type="function">
    <text evidence="3">Inhibits all the catalytic activities of DNA gyrase by preventing its interaction with DNA. Acts by binding directly to the C-terminal domain of GyrB, which probably disrupts DNA binding by the gyrase.</text>
</comment>
<sequence>MKPADAPPPSRRITVNCPTCQGPSLFAPENRWRPFCSERCRMIDLGAWANDEYVVPGQPVEADDDIPPPGPRH</sequence>
<dbReference type="GO" id="GO:0006355">
    <property type="term" value="P:regulation of DNA-templated transcription"/>
    <property type="evidence" value="ECO:0007669"/>
    <property type="project" value="InterPro"/>
</dbReference>
<keyword evidence="2 3" id="KW-0862">Zinc</keyword>
<dbReference type="HAMAP" id="MF_00649">
    <property type="entry name" value="DNA_gyrase_inhibitor_YacG"/>
    <property type="match status" value="1"/>
</dbReference>
<comment type="cofactor">
    <cofactor evidence="3">
        <name>Zn(2+)</name>
        <dbReference type="ChEBI" id="CHEBI:29105"/>
    </cofactor>
    <text evidence="3">Binds 1 zinc ion.</text>
</comment>
<comment type="caution">
    <text evidence="4">The sequence shown here is derived from an EMBL/GenBank/DDBJ whole genome shotgun (WGS) entry which is preliminary data.</text>
</comment>
<feature type="binding site" evidence="3">
    <location>
        <position position="36"/>
    </location>
    <ligand>
        <name>Zn(2+)</name>
        <dbReference type="ChEBI" id="CHEBI:29105"/>
    </ligand>
</feature>
<dbReference type="InterPro" id="IPR013088">
    <property type="entry name" value="Znf_NHR/GATA"/>
</dbReference>
<gene>
    <name evidence="3" type="primary">yacG</name>
    <name evidence="4" type="ORF">HMPREF0551_1791</name>
</gene>
<evidence type="ECO:0000313" key="5">
    <source>
        <dbReference type="Proteomes" id="UP000011021"/>
    </source>
</evidence>
<dbReference type="Proteomes" id="UP000011021">
    <property type="component" value="Unassembled WGS sequence"/>
</dbReference>
<dbReference type="PANTHER" id="PTHR36150">
    <property type="entry name" value="DNA GYRASE INHIBITOR YACG"/>
    <property type="match status" value="1"/>
</dbReference>
<dbReference type="GO" id="GO:0008657">
    <property type="term" value="F:DNA topoisomerase type II (double strand cut, ATP-hydrolyzing) inhibitor activity"/>
    <property type="evidence" value="ECO:0007669"/>
    <property type="project" value="UniProtKB-UniRule"/>
</dbReference>
<feature type="binding site" evidence="3">
    <location>
        <position position="17"/>
    </location>
    <ligand>
        <name>Zn(2+)</name>
        <dbReference type="ChEBI" id="CHEBI:29105"/>
    </ligand>
</feature>
<dbReference type="eggNOG" id="COG3024">
    <property type="taxonomic scope" value="Bacteria"/>
</dbReference>
<evidence type="ECO:0000256" key="2">
    <source>
        <dbReference type="ARBA" id="ARBA00022833"/>
    </source>
</evidence>
<keyword evidence="1 3" id="KW-0479">Metal-binding</keyword>
<organism evidence="4 5">
    <name type="scientific">Lautropia mirabilis ATCC 51599</name>
    <dbReference type="NCBI Taxonomy" id="887898"/>
    <lineage>
        <taxon>Bacteria</taxon>
        <taxon>Pseudomonadati</taxon>
        <taxon>Pseudomonadota</taxon>
        <taxon>Betaproteobacteria</taxon>
        <taxon>Burkholderiales</taxon>
        <taxon>Burkholderiaceae</taxon>
        <taxon>Lautropia</taxon>
    </lineage>
</organism>
<evidence type="ECO:0000256" key="1">
    <source>
        <dbReference type="ARBA" id="ARBA00022723"/>
    </source>
</evidence>
<dbReference type="InterPro" id="IPR005584">
    <property type="entry name" value="DNA_gyrase_inhibitor_YacG"/>
</dbReference>
<dbReference type="GO" id="GO:0008270">
    <property type="term" value="F:zinc ion binding"/>
    <property type="evidence" value="ECO:0007669"/>
    <property type="project" value="UniProtKB-UniRule"/>
</dbReference>
<proteinExistence type="inferred from homology"/>
<comment type="subunit">
    <text evidence="3">Interacts with GyrB.</text>
</comment>
<dbReference type="PANTHER" id="PTHR36150:SF1">
    <property type="entry name" value="DNA GYRASE INHIBITOR YACG"/>
    <property type="match status" value="1"/>
</dbReference>
<evidence type="ECO:0000313" key="4">
    <source>
        <dbReference type="EMBL" id="EFV94535.1"/>
    </source>
</evidence>
<dbReference type="Gene3D" id="3.30.50.10">
    <property type="entry name" value="Erythroid Transcription Factor GATA-1, subunit A"/>
    <property type="match status" value="1"/>
</dbReference>
<accession>E7RYM7</accession>
<reference evidence="4 5" key="1">
    <citation type="submission" date="2010-12" db="EMBL/GenBank/DDBJ databases">
        <authorList>
            <person name="Muzny D."/>
            <person name="Qin X."/>
            <person name="Deng J."/>
            <person name="Jiang H."/>
            <person name="Liu Y."/>
            <person name="Qu J."/>
            <person name="Song X.-Z."/>
            <person name="Zhang L."/>
            <person name="Thornton R."/>
            <person name="Coyle M."/>
            <person name="Francisco L."/>
            <person name="Jackson L."/>
            <person name="Javaid M."/>
            <person name="Korchina V."/>
            <person name="Kovar C."/>
            <person name="Mata R."/>
            <person name="Mathew T."/>
            <person name="Ngo R."/>
            <person name="Nguyen L."/>
            <person name="Nguyen N."/>
            <person name="Okwuonu G."/>
            <person name="Ongeri F."/>
            <person name="Pham C."/>
            <person name="Simmons D."/>
            <person name="Wilczek-Boney K."/>
            <person name="Hale W."/>
            <person name="Jakkamsetti A."/>
            <person name="Pham P."/>
            <person name="Ruth R."/>
            <person name="San Lucas F."/>
            <person name="Warren J."/>
            <person name="Zhang J."/>
            <person name="Zhao Z."/>
            <person name="Zhou C."/>
            <person name="Zhu D."/>
            <person name="Lee S."/>
            <person name="Bess C."/>
            <person name="Blankenburg K."/>
            <person name="Forbes L."/>
            <person name="Fu Q."/>
            <person name="Gubbala S."/>
            <person name="Hirani K."/>
            <person name="Jayaseelan J.C."/>
            <person name="Lara F."/>
            <person name="Munidasa M."/>
            <person name="Palculict T."/>
            <person name="Patil S."/>
            <person name="Pu L.-L."/>
            <person name="Saada N."/>
            <person name="Tang L."/>
            <person name="Weissenberger G."/>
            <person name="Zhu Y."/>
            <person name="Hemphill L."/>
            <person name="Shang Y."/>
            <person name="Youmans B."/>
            <person name="Ayvaz T."/>
            <person name="Ross M."/>
            <person name="Santibanez J."/>
            <person name="Aqrawi P."/>
            <person name="Gross S."/>
            <person name="Joshi V."/>
            <person name="Fowler G."/>
            <person name="Nazareth L."/>
            <person name="Reid J."/>
            <person name="Worley K."/>
            <person name="Petrosino J."/>
            <person name="Highlander S."/>
            <person name="Gibbs R."/>
        </authorList>
    </citation>
    <scope>NUCLEOTIDE SEQUENCE [LARGE SCALE GENOMIC DNA]</scope>
    <source>
        <strain evidence="4 5">ATCC 51599</strain>
    </source>
</reference>
<evidence type="ECO:0000256" key="3">
    <source>
        <dbReference type="HAMAP-Rule" id="MF_00649"/>
    </source>
</evidence>
<protein>
    <recommendedName>
        <fullName evidence="3">DNA gyrase inhibitor YacG</fullName>
    </recommendedName>
</protein>